<gene>
    <name evidence="2" type="ORF">Z520_08657</name>
</gene>
<accession>A0A0D2JQA9</accession>
<proteinExistence type="predicted"/>
<evidence type="ECO:0000313" key="2">
    <source>
        <dbReference type="EMBL" id="KIX95537.1"/>
    </source>
</evidence>
<protein>
    <submittedName>
        <fullName evidence="2">Uncharacterized protein</fullName>
    </submittedName>
</protein>
<evidence type="ECO:0000313" key="3">
    <source>
        <dbReference type="Proteomes" id="UP000053411"/>
    </source>
</evidence>
<dbReference type="OrthoDB" id="4153356at2759"/>
<dbReference type="RefSeq" id="XP_016629660.1">
    <property type="nucleotide sequence ID" value="XM_016779153.1"/>
</dbReference>
<name>A0A0D2JQA9_9EURO</name>
<dbReference type="AlphaFoldDB" id="A0A0D2JQA9"/>
<feature type="compositionally biased region" description="Acidic residues" evidence="1">
    <location>
        <begin position="216"/>
        <end position="239"/>
    </location>
</feature>
<dbReference type="GeneID" id="27714403"/>
<organism evidence="2 3">
    <name type="scientific">Fonsecaea multimorphosa CBS 102226</name>
    <dbReference type="NCBI Taxonomy" id="1442371"/>
    <lineage>
        <taxon>Eukaryota</taxon>
        <taxon>Fungi</taxon>
        <taxon>Dikarya</taxon>
        <taxon>Ascomycota</taxon>
        <taxon>Pezizomycotina</taxon>
        <taxon>Eurotiomycetes</taxon>
        <taxon>Chaetothyriomycetidae</taxon>
        <taxon>Chaetothyriales</taxon>
        <taxon>Herpotrichiellaceae</taxon>
        <taxon>Fonsecaea</taxon>
    </lineage>
</organism>
<reference evidence="2 3" key="1">
    <citation type="submission" date="2015-01" db="EMBL/GenBank/DDBJ databases">
        <title>The Genome Sequence of Fonsecaea multimorphosa CBS 102226.</title>
        <authorList>
            <consortium name="The Broad Institute Genomics Platform"/>
            <person name="Cuomo C."/>
            <person name="de Hoog S."/>
            <person name="Gorbushina A."/>
            <person name="Stielow B."/>
            <person name="Teixiera M."/>
            <person name="Abouelleil A."/>
            <person name="Chapman S.B."/>
            <person name="Priest M."/>
            <person name="Young S.K."/>
            <person name="Wortman J."/>
            <person name="Nusbaum C."/>
            <person name="Birren B."/>
        </authorList>
    </citation>
    <scope>NUCLEOTIDE SEQUENCE [LARGE SCALE GENOMIC DNA]</scope>
    <source>
        <strain evidence="2 3">CBS 102226</strain>
    </source>
</reference>
<sequence>MRDQPGENKWADVDVSYTSALWEERGVVASEVFIVPTVVSGKGTRHLLSITDQGISDLGAQATDLADEAKTVDHEQTAIKFALLQEHRFKQQLERRGLTELSARIRAFRVLQDFEAYAALVDQAHQLAEHLLGKFGQLQKVAQRVLAEQEEKGDELTRTPEAVKKLTISMKCVDTIWADIISSWTKLKTLRNEVQEAKVALPPIRRSVRVVRKDDDGVEDGDGEGEGDGNGEAAQEDAQ</sequence>
<dbReference type="Proteomes" id="UP000053411">
    <property type="component" value="Unassembled WGS sequence"/>
</dbReference>
<feature type="region of interest" description="Disordered" evidence="1">
    <location>
        <begin position="211"/>
        <end position="239"/>
    </location>
</feature>
<evidence type="ECO:0000256" key="1">
    <source>
        <dbReference type="SAM" id="MobiDB-lite"/>
    </source>
</evidence>
<keyword evidence="3" id="KW-1185">Reference proteome</keyword>
<dbReference type="EMBL" id="KN848081">
    <property type="protein sequence ID" value="KIX95537.1"/>
    <property type="molecule type" value="Genomic_DNA"/>
</dbReference>
<dbReference type="VEuPathDB" id="FungiDB:Z520_08657"/>